<comment type="caution">
    <text evidence="3">The sequence shown here is derived from an EMBL/GenBank/DDBJ whole genome shotgun (WGS) entry which is preliminary data.</text>
</comment>
<protein>
    <recommendedName>
        <fullName evidence="5">DUF3971 domain-containing protein</fullName>
    </recommendedName>
</protein>
<gene>
    <name evidence="3" type="ORF">MPC4_360017</name>
</gene>
<feature type="region of interest" description="Disordered" evidence="1">
    <location>
        <begin position="220"/>
        <end position="243"/>
    </location>
</feature>
<dbReference type="EMBL" id="CABFMQ020000094">
    <property type="protein sequence ID" value="VTZ51349.1"/>
    <property type="molecule type" value="Genomic_DNA"/>
</dbReference>
<feature type="transmembrane region" description="Helical" evidence="2">
    <location>
        <begin position="59"/>
        <end position="84"/>
    </location>
</feature>
<accession>A0A8B6MAQ0</accession>
<proteinExistence type="predicted"/>
<evidence type="ECO:0000256" key="1">
    <source>
        <dbReference type="SAM" id="MobiDB-lite"/>
    </source>
</evidence>
<evidence type="ECO:0000256" key="2">
    <source>
        <dbReference type="SAM" id="Phobius"/>
    </source>
</evidence>
<sequence length="1219" mass="127146">MFRRNIEVSSFSLHWKGRERLVKQQKESAAAHGATLACGAGSPAGSDAPRLKKPRRGAFVAKSCGYAVVGMLVLALLSGGLLVARLTRGPMSIDGLGPLIADALDQRFGRGYDFTLGQTSMVKHGVSPTLSIDGLSLKDGSGRTIFKAPRAEVSIDLLSLIAGRVVPKRLEVFDVEVRLALLPDGSIAQPIAPGSDETVAITPPLAESLVKAGASPAEVGVAASSQPADQNGSPPAAAGTQPKPRALLVRQMSSALRLLMDALTSPDSQIAAVDRIAISRGRVVIDDRTTHQKVTFDGVNLGFQRNSGSTTFNLAVDGPNGRWSATGLASGAPGAQRSLMLQLQNLSIDEILLATGARSIGADFDMPLSASFSVGLRPDGVLSEAVASFGMGAGYLRFDDPNDEPMMVDSIQGGAHWDGATRRIIIDPVKLTAGETHGAVSGSVALPVQEGDPWLINIVQAEPIIAAPERPGQKTVIVDYLAMTARLLLGEKRLVFDRILLGGPQAGFSMAGDVDWTNGPRLRFGAALDPTPISVVTRLWPSFICAPVRNYLLDHVKAGAVEKATLQIDFNAADLDAMRDEHPPPDESLLLDFTVANGSVEFLSGVPPLTGVDGVGRITGRTSTFTTTSVGMLDAGEGRTLTTAAGGTFHIADANQKPTPAVIVAKVSSTVDTIGDLLARDALKPYANLPLAASTLRGQVDGRLEIDLNLGPNMSPADTSLKINSVVTNFTAENLLGKEALEAATLAINVDASGLKASGQGRMFGAPATVEMNQPSGKAASAMVHIIMDDAARAKQGLGGVPGVTGPIAATITAPLGTGENIRADVELDLTHAGIEWPGASKPPGRPGKAKFLLAVNNGLTSLDQIVLDAGAVQAHGQIELGPDQSLQSAKFGQVKFSPGDDMKVDALRVGETLKVMVRAGTIDARPFLKTLFASSSDTPAPSAAASLPPGVSPSPIKEIDLDVKSALLSGYNKQVLTGLELRMLKRDELYKQLSFAGRFGRQTVSGNLTGPPAASQLTILSDDAGSLLLFTDLYKHMERGRLSATMQIGGGLSGVLTIDSFVLRDEPALRRLVAEGVPPPDATGRVPKIDAGAMAFNRLQVRYDRAGTRLLLRDGVMNGDAIGLTVDGWLDFAHDGVDMKGTFVPAYAVNNLFSKIPVVGLILGGGSNEGLIGVNYRVEGKISAPTLSINPLSAIAPGIFRQIFGVGAHIPSAGAAGQ</sequence>
<name>A0A8B6MAQ0_METTU</name>
<evidence type="ECO:0000313" key="3">
    <source>
        <dbReference type="EMBL" id="VTZ51349.1"/>
    </source>
</evidence>
<keyword evidence="2" id="KW-0472">Membrane</keyword>
<keyword evidence="2" id="KW-1133">Transmembrane helix</keyword>
<feature type="compositionally biased region" description="Polar residues" evidence="1">
    <location>
        <begin position="223"/>
        <end position="233"/>
    </location>
</feature>
<evidence type="ECO:0000313" key="4">
    <source>
        <dbReference type="Proteomes" id="UP000485880"/>
    </source>
</evidence>
<organism evidence="3 4">
    <name type="scientific">Methylocella tundrae</name>
    <dbReference type="NCBI Taxonomy" id="227605"/>
    <lineage>
        <taxon>Bacteria</taxon>
        <taxon>Pseudomonadati</taxon>
        <taxon>Pseudomonadota</taxon>
        <taxon>Alphaproteobacteria</taxon>
        <taxon>Hyphomicrobiales</taxon>
        <taxon>Beijerinckiaceae</taxon>
        <taxon>Methylocella</taxon>
    </lineage>
</organism>
<evidence type="ECO:0008006" key="5">
    <source>
        <dbReference type="Google" id="ProtNLM"/>
    </source>
</evidence>
<reference evidence="3 4" key="1">
    <citation type="submission" date="2019-05" db="EMBL/GenBank/DDBJ databases">
        <authorList>
            <person name="Farhan Ul Haque M."/>
        </authorList>
    </citation>
    <scope>NUCLEOTIDE SEQUENCE [LARGE SCALE GENOMIC DNA]</scope>
    <source>
        <strain evidence="3">2</strain>
    </source>
</reference>
<dbReference type="Proteomes" id="UP000485880">
    <property type="component" value="Unassembled WGS sequence"/>
</dbReference>
<keyword evidence="2" id="KW-0812">Transmembrane</keyword>
<dbReference type="AlphaFoldDB" id="A0A8B6MAQ0"/>
<keyword evidence="4" id="KW-1185">Reference proteome</keyword>